<evidence type="ECO:0000256" key="7">
    <source>
        <dbReference type="ARBA" id="ARBA00039545"/>
    </source>
</evidence>
<evidence type="ECO:0000256" key="5">
    <source>
        <dbReference type="ARBA" id="ARBA00023136"/>
    </source>
</evidence>
<gene>
    <name evidence="11" type="ORF">KY46_18425</name>
</gene>
<evidence type="ECO:0000256" key="2">
    <source>
        <dbReference type="ARBA" id="ARBA00005005"/>
    </source>
</evidence>
<dbReference type="STRING" id="265726.KY46_18425"/>
<dbReference type="Pfam" id="PF13193">
    <property type="entry name" value="AMP-binding_C"/>
    <property type="match status" value="1"/>
</dbReference>
<evidence type="ECO:0000313" key="12">
    <source>
        <dbReference type="Proteomes" id="UP000033633"/>
    </source>
</evidence>
<dbReference type="FunFam" id="3.40.50.12780:FF:000003">
    <property type="entry name" value="Long-chain-fatty-acid--CoA ligase FadD"/>
    <property type="match status" value="1"/>
</dbReference>
<dbReference type="PANTHER" id="PTHR43767">
    <property type="entry name" value="LONG-CHAIN-FATTY-ACID--COA LIGASE"/>
    <property type="match status" value="1"/>
</dbReference>
<reference evidence="11 12" key="1">
    <citation type="submission" date="2014-12" db="EMBL/GenBank/DDBJ databases">
        <title>Mercury Reductase activity and rhizosphere competence traits in the genome of root associated Photobacterium halotolerans MELD1.</title>
        <authorList>
            <person name="Mathew D.C."/>
            <person name="Huang C.-C."/>
        </authorList>
    </citation>
    <scope>NUCLEOTIDE SEQUENCE [LARGE SCALE GENOMIC DNA]</scope>
    <source>
        <strain evidence="11 12">MELD1</strain>
    </source>
</reference>
<dbReference type="GO" id="GO:0004467">
    <property type="term" value="F:long-chain fatty acid-CoA ligase activity"/>
    <property type="evidence" value="ECO:0007669"/>
    <property type="project" value="UniProtKB-EC"/>
</dbReference>
<protein>
    <recommendedName>
        <fullName evidence="7">Long-chain-fatty-acid--CoA ligase</fullName>
        <ecNumber evidence="6">6.2.1.3</ecNumber>
    </recommendedName>
    <alternativeName>
        <fullName evidence="8">Long-chain acyl-CoA synthetase</fullName>
    </alternativeName>
</protein>
<comment type="similarity">
    <text evidence="3">Belongs to the ATP-dependent AMP-binding enzyme family.</text>
</comment>
<dbReference type="InterPro" id="IPR045851">
    <property type="entry name" value="AMP-bd_C_sf"/>
</dbReference>
<dbReference type="PANTHER" id="PTHR43767:SF8">
    <property type="entry name" value="LONG-CHAIN-FATTY-ACID--COA LIGASE"/>
    <property type="match status" value="1"/>
</dbReference>
<dbReference type="SUPFAM" id="SSF56801">
    <property type="entry name" value="Acetyl-CoA synthetase-like"/>
    <property type="match status" value="1"/>
</dbReference>
<accession>A0A0F5VA68</accession>
<dbReference type="CDD" id="cd05936">
    <property type="entry name" value="FC-FACS_FadD_like"/>
    <property type="match status" value="1"/>
</dbReference>
<sequence length="522" mass="57548">MDAYQYLNTFNNLADFLEDGFARYTHHPAFHCLGQTLTYSDIEQRSRHLAQWLQHQSGLQAGDRIAIQLPNIIQYPIAAYAAIRAGLVVVNTNPLYTPREMQHQFSDAGVKALIILEDLLPKYEAIRDQVPVENVLVTAATDLLTNSAEAGHHYIALNAAIASGKEQPALRPNTAGTDDIAVLQYTGGTTGVAKGACLTHGNILANAAQMSHRILQKGTPGEETFICPLPLYHIYAFTVNMMGLFYLGAQNVLIPNPRDIEGFIKTLQAHRFTGFAGINTLFVGLCQHPEFRKLDFSALKITFSGGAALTGKAFELWQSITGCTITEGWGLTETSPVSTLNNFDCQQINSVGVPLINTVVEVWDENQRPLPQGEVGELVIKGPQVMQGYWQRPDETAKVLVNGFVKTGDLGLITTEGYIKIVDRLKDMIIVSGFNVYPNEIEEVLCRHEHIVEAAVVGETDDKTGEAVHAHITTSARLDEAEIIAFCREHLTAYKIPKRISVHQELPKSTVGKILRRELRPA</sequence>
<evidence type="ECO:0000256" key="3">
    <source>
        <dbReference type="ARBA" id="ARBA00006432"/>
    </source>
</evidence>
<dbReference type="Gene3D" id="3.30.300.30">
    <property type="match status" value="1"/>
</dbReference>
<evidence type="ECO:0000259" key="10">
    <source>
        <dbReference type="Pfam" id="PF13193"/>
    </source>
</evidence>
<dbReference type="PATRIC" id="fig|265726.11.peg.2487"/>
<dbReference type="GO" id="GO:0016020">
    <property type="term" value="C:membrane"/>
    <property type="evidence" value="ECO:0007669"/>
    <property type="project" value="UniProtKB-SubCell"/>
</dbReference>
<keyword evidence="4 11" id="KW-0436">Ligase</keyword>
<evidence type="ECO:0000256" key="6">
    <source>
        <dbReference type="ARBA" id="ARBA00026121"/>
    </source>
</evidence>
<feature type="domain" description="AMP-binding enzyme C-terminal" evidence="10">
    <location>
        <begin position="440"/>
        <end position="513"/>
    </location>
</feature>
<dbReference type="Pfam" id="PF00501">
    <property type="entry name" value="AMP-binding"/>
    <property type="match status" value="1"/>
</dbReference>
<dbReference type="Proteomes" id="UP000033633">
    <property type="component" value="Unassembled WGS sequence"/>
</dbReference>
<dbReference type="InterPro" id="IPR042099">
    <property type="entry name" value="ANL_N_sf"/>
</dbReference>
<dbReference type="PROSITE" id="PS00455">
    <property type="entry name" value="AMP_BINDING"/>
    <property type="match status" value="1"/>
</dbReference>
<evidence type="ECO:0000313" key="11">
    <source>
        <dbReference type="EMBL" id="KKC98404.1"/>
    </source>
</evidence>
<dbReference type="RefSeq" id="WP_046222080.1">
    <property type="nucleotide sequence ID" value="NZ_JWYV01000020.1"/>
</dbReference>
<evidence type="ECO:0000256" key="4">
    <source>
        <dbReference type="ARBA" id="ARBA00022598"/>
    </source>
</evidence>
<keyword evidence="12" id="KW-1185">Reference proteome</keyword>
<dbReference type="EC" id="6.2.1.3" evidence="6"/>
<comment type="pathway">
    <text evidence="2">Lipid metabolism; fatty acid beta-oxidation.</text>
</comment>
<evidence type="ECO:0000256" key="1">
    <source>
        <dbReference type="ARBA" id="ARBA00004170"/>
    </source>
</evidence>
<evidence type="ECO:0000259" key="9">
    <source>
        <dbReference type="Pfam" id="PF00501"/>
    </source>
</evidence>
<dbReference type="Gene3D" id="3.40.50.12780">
    <property type="entry name" value="N-terminal domain of ligase-like"/>
    <property type="match status" value="1"/>
</dbReference>
<name>A0A0F5VA68_9GAMM</name>
<comment type="caution">
    <text evidence="11">The sequence shown here is derived from an EMBL/GenBank/DDBJ whole genome shotgun (WGS) entry which is preliminary data.</text>
</comment>
<dbReference type="InterPro" id="IPR000873">
    <property type="entry name" value="AMP-dep_synth/lig_dom"/>
</dbReference>
<dbReference type="InterPro" id="IPR025110">
    <property type="entry name" value="AMP-bd_C"/>
</dbReference>
<dbReference type="EMBL" id="JWYV01000020">
    <property type="protein sequence ID" value="KKC98404.1"/>
    <property type="molecule type" value="Genomic_DNA"/>
</dbReference>
<dbReference type="OrthoDB" id="9803968at2"/>
<organism evidence="11 12">
    <name type="scientific">Photobacterium halotolerans</name>
    <dbReference type="NCBI Taxonomy" id="265726"/>
    <lineage>
        <taxon>Bacteria</taxon>
        <taxon>Pseudomonadati</taxon>
        <taxon>Pseudomonadota</taxon>
        <taxon>Gammaproteobacteria</taxon>
        <taxon>Vibrionales</taxon>
        <taxon>Vibrionaceae</taxon>
        <taxon>Photobacterium</taxon>
    </lineage>
</organism>
<dbReference type="InterPro" id="IPR050237">
    <property type="entry name" value="ATP-dep_AMP-bd_enzyme"/>
</dbReference>
<dbReference type="InterPro" id="IPR020845">
    <property type="entry name" value="AMP-binding_CS"/>
</dbReference>
<proteinExistence type="inferred from homology"/>
<dbReference type="AlphaFoldDB" id="A0A0F5VA68"/>
<keyword evidence="5" id="KW-0472">Membrane</keyword>
<comment type="subcellular location">
    <subcellularLocation>
        <location evidence="1">Membrane</location>
        <topology evidence="1">Peripheral membrane protein</topology>
    </subcellularLocation>
</comment>
<evidence type="ECO:0000256" key="8">
    <source>
        <dbReference type="ARBA" id="ARBA00042773"/>
    </source>
</evidence>
<feature type="domain" description="AMP-dependent synthetase/ligase" evidence="9">
    <location>
        <begin position="21"/>
        <end position="390"/>
    </location>
</feature>